<organism evidence="2 3">
    <name type="scientific">Chaetoceros tenuissimus</name>
    <dbReference type="NCBI Taxonomy" id="426638"/>
    <lineage>
        <taxon>Eukaryota</taxon>
        <taxon>Sar</taxon>
        <taxon>Stramenopiles</taxon>
        <taxon>Ochrophyta</taxon>
        <taxon>Bacillariophyta</taxon>
        <taxon>Coscinodiscophyceae</taxon>
        <taxon>Chaetocerotophycidae</taxon>
        <taxon>Chaetocerotales</taxon>
        <taxon>Chaetocerotaceae</taxon>
        <taxon>Chaetoceros</taxon>
    </lineage>
</organism>
<evidence type="ECO:0000313" key="3">
    <source>
        <dbReference type="Proteomes" id="UP001054902"/>
    </source>
</evidence>
<dbReference type="Proteomes" id="UP001054902">
    <property type="component" value="Unassembled WGS sequence"/>
</dbReference>
<feature type="compositionally biased region" description="Basic and acidic residues" evidence="1">
    <location>
        <begin position="53"/>
        <end position="62"/>
    </location>
</feature>
<evidence type="ECO:0000313" key="2">
    <source>
        <dbReference type="EMBL" id="GFH51504.1"/>
    </source>
</evidence>
<reference evidence="2 3" key="1">
    <citation type="journal article" date="2021" name="Sci. Rep.">
        <title>The genome of the diatom Chaetoceros tenuissimus carries an ancient integrated fragment of an extant virus.</title>
        <authorList>
            <person name="Hongo Y."/>
            <person name="Kimura K."/>
            <person name="Takaki Y."/>
            <person name="Yoshida Y."/>
            <person name="Baba S."/>
            <person name="Kobayashi G."/>
            <person name="Nagasaki K."/>
            <person name="Hano T."/>
            <person name="Tomaru Y."/>
        </authorList>
    </citation>
    <scope>NUCLEOTIDE SEQUENCE [LARGE SCALE GENOMIC DNA]</scope>
    <source>
        <strain evidence="2 3">NIES-3715</strain>
    </source>
</reference>
<gene>
    <name evidence="2" type="ORF">CTEN210_07980</name>
</gene>
<evidence type="ECO:0000256" key="1">
    <source>
        <dbReference type="SAM" id="MobiDB-lite"/>
    </source>
</evidence>
<comment type="caution">
    <text evidence="2">The sequence shown here is derived from an EMBL/GenBank/DDBJ whole genome shotgun (WGS) entry which is preliminary data.</text>
</comment>
<protein>
    <submittedName>
        <fullName evidence="2">Uncharacterized protein</fullName>
    </submittedName>
</protein>
<accession>A0AAD3CTF5</accession>
<name>A0AAD3CTF5_9STRA</name>
<dbReference type="EMBL" id="BLLK01000045">
    <property type="protein sequence ID" value="GFH51504.1"/>
    <property type="molecule type" value="Genomic_DNA"/>
</dbReference>
<feature type="region of interest" description="Disordered" evidence="1">
    <location>
        <begin position="1"/>
        <end position="71"/>
    </location>
</feature>
<sequence length="121" mass="14167">MHWTDVLMRVNKSSKRKPPPPSVDTSSNASRDLDEEQMMMRCDENNLMIRTESPGKAEDSSKQIKPSMPIPCPNAQLNLEEKEAETHLVEMYNQSTWAMYHRIQKARTAKKKLKREHREEK</sequence>
<proteinExistence type="predicted"/>
<dbReference type="AlphaFoldDB" id="A0AAD3CTF5"/>
<keyword evidence="3" id="KW-1185">Reference proteome</keyword>